<evidence type="ECO:0000256" key="1">
    <source>
        <dbReference type="PROSITE-ProRule" id="PRU00047"/>
    </source>
</evidence>
<dbReference type="Pfam" id="PF14244">
    <property type="entry name" value="Retrotran_gag_3"/>
    <property type="match status" value="1"/>
</dbReference>
<dbReference type="PANTHER" id="PTHR47481">
    <property type="match status" value="1"/>
</dbReference>
<evidence type="ECO:0000256" key="2">
    <source>
        <dbReference type="SAM" id="MobiDB-lite"/>
    </source>
</evidence>
<dbReference type="InterPro" id="IPR001878">
    <property type="entry name" value="Znf_CCHC"/>
</dbReference>
<dbReference type="PANTHER" id="PTHR47481:SF31">
    <property type="entry name" value="OS01G0873500 PROTEIN"/>
    <property type="match status" value="1"/>
</dbReference>
<reference evidence="5" key="2">
    <citation type="journal article" date="2008" name="Nucleic Acids Res.">
        <title>The rice annotation project database (RAP-DB): 2008 update.</title>
        <authorList>
            <consortium name="The rice annotation project (RAP)"/>
        </authorList>
    </citation>
    <scope>GENOME REANNOTATION</scope>
    <source>
        <strain evidence="5">cv. Nipponbare</strain>
    </source>
</reference>
<dbReference type="GO" id="GO:0003676">
    <property type="term" value="F:nucleic acid binding"/>
    <property type="evidence" value="ECO:0007669"/>
    <property type="project" value="InterPro"/>
</dbReference>
<proteinExistence type="predicted"/>
<organism evidence="4 5">
    <name type="scientific">Oryza sativa subsp. japonica</name>
    <name type="common">Rice</name>
    <dbReference type="NCBI Taxonomy" id="39947"/>
    <lineage>
        <taxon>Eukaryota</taxon>
        <taxon>Viridiplantae</taxon>
        <taxon>Streptophyta</taxon>
        <taxon>Embryophyta</taxon>
        <taxon>Tracheophyta</taxon>
        <taxon>Spermatophyta</taxon>
        <taxon>Magnoliopsida</taxon>
        <taxon>Liliopsida</taxon>
        <taxon>Poales</taxon>
        <taxon>Poaceae</taxon>
        <taxon>BOP clade</taxon>
        <taxon>Oryzoideae</taxon>
        <taxon>Oryzeae</taxon>
        <taxon>Oryzinae</taxon>
        <taxon>Oryza</taxon>
        <taxon>Oryza sativa</taxon>
    </lineage>
</organism>
<sequence length="360" mass="38575">MASSSSSIAATNPLVGIQVSEKLTKQNYALWSAQVLTALRGARLEGFISGKTTPPPAEIEKKEGDKKEGEKTIKIANPAVDEWFATDQQVLGFLFSSLSREILSQVAGATTAAQAWQAISDMFASKSRAGLINMRLALTSTQKGTMSVTEYVAKMRAIADELAAAGKPIDQDDLIAYIINGLDANFDPVVEALVARVEPITVQEMYSHLLNFENKIRLRQAFLTASTNAANRNNVTRGGRGGMPRGRGGRGGGGRGGNGGRGNNGGGRGDNRPTCQVCNKRGHVASDCWHRFDETYVPDEKIGGAATHAYGIDTNWYVDTGATDHITSQLDKLTTKEKYQGTDQIHTASGEGQGHEENNS</sequence>
<feature type="compositionally biased region" description="Gly residues" evidence="2">
    <location>
        <begin position="238"/>
        <end position="268"/>
    </location>
</feature>
<evidence type="ECO:0000313" key="5">
    <source>
        <dbReference type="Proteomes" id="UP000000763"/>
    </source>
</evidence>
<dbReference type="PROSITE" id="PS50158">
    <property type="entry name" value="ZF_CCHC"/>
    <property type="match status" value="1"/>
</dbReference>
<feature type="compositionally biased region" description="Basic and acidic residues" evidence="2">
    <location>
        <begin position="58"/>
        <end position="69"/>
    </location>
</feature>
<feature type="region of interest" description="Disordered" evidence="2">
    <location>
        <begin position="231"/>
        <end position="272"/>
    </location>
</feature>
<dbReference type="GO" id="GO:0008270">
    <property type="term" value="F:zinc ion binding"/>
    <property type="evidence" value="ECO:0007669"/>
    <property type="project" value="UniProtKB-KW"/>
</dbReference>
<keyword evidence="1" id="KW-0862">Zinc</keyword>
<dbReference type="EMBL" id="AP008207">
    <property type="protein sequence ID" value="BAF03797.1"/>
    <property type="molecule type" value="Genomic_DNA"/>
</dbReference>
<gene>
    <name evidence="4" type="ordered locus">Os01g0123000</name>
</gene>
<accession>B7EZP3</accession>
<name>B7EZP3_ORYSJ</name>
<keyword evidence="1" id="KW-0479">Metal-binding</keyword>
<dbReference type="InterPro" id="IPR029472">
    <property type="entry name" value="Copia-like_N"/>
</dbReference>
<dbReference type="Proteomes" id="UP000000763">
    <property type="component" value="Chromosome 1"/>
</dbReference>
<dbReference type="AlphaFoldDB" id="B7EZP3"/>
<feature type="region of interest" description="Disordered" evidence="2">
    <location>
        <begin position="47"/>
        <end position="69"/>
    </location>
</feature>
<dbReference type="KEGG" id="dosa:Os01g0123000"/>
<feature type="region of interest" description="Disordered" evidence="2">
    <location>
        <begin position="337"/>
        <end position="360"/>
    </location>
</feature>
<reference evidence="5" key="1">
    <citation type="journal article" date="2005" name="Nature">
        <title>The map-based sequence of the rice genome.</title>
        <authorList>
            <consortium name="International rice genome sequencing project (IRGSP)"/>
            <person name="Matsumoto T."/>
            <person name="Wu J."/>
            <person name="Kanamori H."/>
            <person name="Katayose Y."/>
            <person name="Fujisawa M."/>
            <person name="Namiki N."/>
            <person name="Mizuno H."/>
            <person name="Yamamoto K."/>
            <person name="Antonio B.A."/>
            <person name="Baba T."/>
            <person name="Sakata K."/>
            <person name="Nagamura Y."/>
            <person name="Aoki H."/>
            <person name="Arikawa K."/>
            <person name="Arita K."/>
            <person name="Bito T."/>
            <person name="Chiden Y."/>
            <person name="Fujitsuka N."/>
            <person name="Fukunaka R."/>
            <person name="Hamada M."/>
            <person name="Harada C."/>
            <person name="Hayashi A."/>
            <person name="Hijishita S."/>
            <person name="Honda M."/>
            <person name="Hosokawa S."/>
            <person name="Ichikawa Y."/>
            <person name="Idonuma A."/>
            <person name="Iijima M."/>
            <person name="Ikeda M."/>
            <person name="Ikeno M."/>
            <person name="Ito K."/>
            <person name="Ito S."/>
            <person name="Ito T."/>
            <person name="Ito Y."/>
            <person name="Ito Y."/>
            <person name="Iwabuchi A."/>
            <person name="Kamiya K."/>
            <person name="Karasawa W."/>
            <person name="Kurita K."/>
            <person name="Katagiri S."/>
            <person name="Kikuta A."/>
            <person name="Kobayashi H."/>
            <person name="Kobayashi N."/>
            <person name="Machita K."/>
            <person name="Maehara T."/>
            <person name="Masukawa M."/>
            <person name="Mizubayashi T."/>
            <person name="Mukai Y."/>
            <person name="Nagasaki H."/>
            <person name="Nagata Y."/>
            <person name="Naito S."/>
            <person name="Nakashima M."/>
            <person name="Nakama Y."/>
            <person name="Nakamichi Y."/>
            <person name="Nakamura M."/>
            <person name="Meguro A."/>
            <person name="Negishi M."/>
            <person name="Ohta I."/>
            <person name="Ohta T."/>
            <person name="Okamoto M."/>
            <person name="Ono N."/>
            <person name="Saji S."/>
            <person name="Sakaguchi M."/>
            <person name="Sakai K."/>
            <person name="Shibata M."/>
            <person name="Shimokawa T."/>
            <person name="Song J."/>
            <person name="Takazaki Y."/>
            <person name="Terasawa K."/>
            <person name="Tsugane M."/>
            <person name="Tsuji K."/>
            <person name="Ueda S."/>
            <person name="Waki K."/>
            <person name="Yamagata H."/>
            <person name="Yamamoto M."/>
            <person name="Yamamoto S."/>
            <person name="Yamane H."/>
            <person name="Yoshiki S."/>
            <person name="Yoshihara R."/>
            <person name="Yukawa K."/>
            <person name="Zhong H."/>
            <person name="Yano M."/>
            <person name="Yuan Q."/>
            <person name="Ouyang S."/>
            <person name="Liu J."/>
            <person name="Jones K.M."/>
            <person name="Gansberger K."/>
            <person name="Moffat K."/>
            <person name="Hill J."/>
            <person name="Bera J."/>
            <person name="Fadrosh D."/>
            <person name="Jin S."/>
            <person name="Johri S."/>
            <person name="Kim M."/>
            <person name="Overton L."/>
            <person name="Reardon M."/>
            <person name="Tsitrin T."/>
            <person name="Vuong H."/>
            <person name="Weaver B."/>
            <person name="Ciecko A."/>
            <person name="Tallon L."/>
            <person name="Jackson J."/>
            <person name="Pai G."/>
            <person name="Aken S.V."/>
            <person name="Utterback T."/>
            <person name="Reidmuller S."/>
            <person name="Feldblyum T."/>
            <person name="Hsiao J."/>
            <person name="Zismann V."/>
            <person name="Iobst S."/>
            <person name="de Vazeille A.R."/>
            <person name="Buell C.R."/>
            <person name="Ying K."/>
            <person name="Li Y."/>
            <person name="Lu T."/>
            <person name="Huang Y."/>
            <person name="Zhao Q."/>
            <person name="Feng Q."/>
            <person name="Zhang L."/>
            <person name="Zhu J."/>
            <person name="Weng Q."/>
            <person name="Mu J."/>
            <person name="Lu Y."/>
            <person name="Fan D."/>
            <person name="Liu Y."/>
            <person name="Guan J."/>
            <person name="Zhang Y."/>
            <person name="Yu S."/>
            <person name="Liu X."/>
            <person name="Zhang Y."/>
            <person name="Hong G."/>
            <person name="Han B."/>
            <person name="Choisne N."/>
            <person name="Demange N."/>
            <person name="Orjeda G."/>
            <person name="Samain S."/>
            <person name="Cattolico L."/>
            <person name="Pelletier E."/>
            <person name="Couloux A."/>
            <person name="Segurens B."/>
            <person name="Wincker P."/>
            <person name="D'Hont A."/>
            <person name="Scarpelli C."/>
            <person name="Weissenbach J."/>
            <person name="Salanoubat M."/>
            <person name="Quetier F."/>
            <person name="Yu Y."/>
            <person name="Kim H.R."/>
            <person name="Rambo T."/>
            <person name="Currie J."/>
            <person name="Collura K."/>
            <person name="Luo M."/>
            <person name="Yang T."/>
            <person name="Ammiraju J.S.S."/>
            <person name="Engler F."/>
            <person name="Soderlund C."/>
            <person name="Wing R.A."/>
            <person name="Palmer L.E."/>
            <person name="de la Bastide M."/>
            <person name="Spiegel L."/>
            <person name="Nascimento L."/>
            <person name="Zutavern T."/>
            <person name="O'Shaughnessy A."/>
            <person name="Dike S."/>
            <person name="Dedhia N."/>
            <person name="Preston R."/>
            <person name="Balija V."/>
            <person name="McCombie W.R."/>
            <person name="Chow T."/>
            <person name="Chen H."/>
            <person name="Chung M."/>
            <person name="Chen C."/>
            <person name="Shaw J."/>
            <person name="Wu H."/>
            <person name="Hsiao K."/>
            <person name="Chao Y."/>
            <person name="Chu M."/>
            <person name="Cheng C."/>
            <person name="Hour A."/>
            <person name="Lee P."/>
            <person name="Lin S."/>
            <person name="Lin Y."/>
            <person name="Liou J."/>
            <person name="Liu S."/>
            <person name="Hsing Y."/>
            <person name="Raghuvanshi S."/>
            <person name="Mohanty A."/>
            <person name="Bharti A.K."/>
            <person name="Gaur A."/>
            <person name="Gupta V."/>
            <person name="Kumar D."/>
            <person name="Ravi V."/>
            <person name="Vij S."/>
            <person name="Kapur A."/>
            <person name="Khurana P."/>
            <person name="Khurana P."/>
            <person name="Khurana J.P."/>
            <person name="Tyagi A.K."/>
            <person name="Gaikwad K."/>
            <person name="Singh A."/>
            <person name="Dalal V."/>
            <person name="Srivastava S."/>
            <person name="Dixit A."/>
            <person name="Pal A.K."/>
            <person name="Ghazi I.A."/>
            <person name="Yadav M."/>
            <person name="Pandit A."/>
            <person name="Bhargava A."/>
            <person name="Sureshbabu K."/>
            <person name="Batra K."/>
            <person name="Sharma T.R."/>
            <person name="Mohapatra T."/>
            <person name="Singh N.K."/>
            <person name="Messing J."/>
            <person name="Nelson A.B."/>
            <person name="Fuks G."/>
            <person name="Kavchok S."/>
            <person name="Keizer G."/>
            <person name="Linton E."/>
            <person name="Llaca V."/>
            <person name="Song R."/>
            <person name="Tanyolac B."/>
            <person name="Young S."/>
            <person name="Ho-Il K."/>
            <person name="Hahn J.H."/>
            <person name="Sangsakoo G."/>
            <person name="Vanavichit A."/>
            <person name="de Mattos Luiz.A.T."/>
            <person name="Zimmer P.D."/>
            <person name="Malone G."/>
            <person name="Dellagostin O."/>
            <person name="de Oliveira A.C."/>
            <person name="Bevan M."/>
            <person name="Bancroft I."/>
            <person name="Minx P."/>
            <person name="Cordum H."/>
            <person name="Wilson R."/>
            <person name="Cheng Z."/>
            <person name="Jin W."/>
            <person name="Jiang J."/>
            <person name="Leong S.A."/>
            <person name="Iwama H."/>
            <person name="Gojobori T."/>
            <person name="Itoh T."/>
            <person name="Niimura Y."/>
            <person name="Fujii Y."/>
            <person name="Habara T."/>
            <person name="Sakai H."/>
            <person name="Sato Y."/>
            <person name="Wilson G."/>
            <person name="Kumar K."/>
            <person name="McCouch S."/>
            <person name="Juretic N."/>
            <person name="Hoen D."/>
            <person name="Wright S."/>
            <person name="Bruskiewich R."/>
            <person name="Bureau T."/>
            <person name="Miyao A."/>
            <person name="Hirochika H."/>
            <person name="Nishikawa T."/>
            <person name="Kadowaki K."/>
            <person name="Sugiura M."/>
            <person name="Burr B."/>
            <person name="Sasaki T."/>
        </authorList>
    </citation>
    <scope>NUCLEOTIDE SEQUENCE [LARGE SCALE GENOMIC DNA]</scope>
    <source>
        <strain evidence="5">cv. Nipponbare</strain>
    </source>
</reference>
<evidence type="ECO:0000313" key="4">
    <source>
        <dbReference type="EMBL" id="BAF03797.1"/>
    </source>
</evidence>
<protein>
    <submittedName>
        <fullName evidence="4">Os01g0123000 protein</fullName>
    </submittedName>
</protein>
<feature type="domain" description="CCHC-type" evidence="3">
    <location>
        <begin position="275"/>
        <end position="288"/>
    </location>
</feature>
<keyword evidence="1" id="KW-0863">Zinc-finger</keyword>
<dbReference type="Pfam" id="PF14223">
    <property type="entry name" value="Retrotran_gag_2"/>
    <property type="match status" value="1"/>
</dbReference>
<evidence type="ECO:0000259" key="3">
    <source>
        <dbReference type="PROSITE" id="PS50158"/>
    </source>
</evidence>